<dbReference type="EMBL" id="JBFOLJ010000013">
    <property type="protein sequence ID" value="KAL2484102.1"/>
    <property type="molecule type" value="Genomic_DNA"/>
</dbReference>
<reference evidence="9" key="1">
    <citation type="submission" date="2024-07" db="EMBL/GenBank/DDBJ databases">
        <title>Two chromosome-level genome assemblies of Korean endemic species Abeliophyllum distichum and Forsythia ovata (Oleaceae).</title>
        <authorList>
            <person name="Jang H."/>
        </authorList>
    </citation>
    <scope>NUCLEOTIDE SEQUENCE [LARGE SCALE GENOMIC DNA]</scope>
</reference>
<proteinExistence type="predicted"/>
<evidence type="ECO:0000259" key="7">
    <source>
        <dbReference type="PROSITE" id="PS51754"/>
    </source>
</evidence>
<protein>
    <recommendedName>
        <fullName evidence="6">Transcription repressor</fullName>
    </recommendedName>
    <alternativeName>
        <fullName evidence="6">Ovate family protein</fullName>
    </alternativeName>
</protein>
<keyword evidence="4 6" id="KW-0804">Transcription</keyword>
<organism evidence="8 9">
    <name type="scientific">Forsythia ovata</name>
    <dbReference type="NCBI Taxonomy" id="205694"/>
    <lineage>
        <taxon>Eukaryota</taxon>
        <taxon>Viridiplantae</taxon>
        <taxon>Streptophyta</taxon>
        <taxon>Embryophyta</taxon>
        <taxon>Tracheophyta</taxon>
        <taxon>Spermatophyta</taxon>
        <taxon>Magnoliopsida</taxon>
        <taxon>eudicotyledons</taxon>
        <taxon>Gunneridae</taxon>
        <taxon>Pentapetalae</taxon>
        <taxon>asterids</taxon>
        <taxon>lamiids</taxon>
        <taxon>Lamiales</taxon>
        <taxon>Oleaceae</taxon>
        <taxon>Forsythieae</taxon>
        <taxon>Forsythia</taxon>
    </lineage>
</organism>
<dbReference type="AlphaFoldDB" id="A0ABD1R7S6"/>
<dbReference type="InterPro" id="IPR038933">
    <property type="entry name" value="Ovate"/>
</dbReference>
<evidence type="ECO:0000256" key="5">
    <source>
        <dbReference type="ARBA" id="ARBA00023242"/>
    </source>
</evidence>
<evidence type="ECO:0000256" key="2">
    <source>
        <dbReference type="ARBA" id="ARBA00022491"/>
    </source>
</evidence>
<evidence type="ECO:0000256" key="6">
    <source>
        <dbReference type="RuleBase" id="RU367028"/>
    </source>
</evidence>
<evidence type="ECO:0000256" key="1">
    <source>
        <dbReference type="ARBA" id="ARBA00004123"/>
    </source>
</evidence>
<name>A0ABD1R7S6_9LAMI</name>
<evidence type="ECO:0000313" key="8">
    <source>
        <dbReference type="EMBL" id="KAL2484102.1"/>
    </source>
</evidence>
<comment type="caution">
    <text evidence="8">The sequence shown here is derived from an EMBL/GenBank/DDBJ whole genome shotgun (WGS) entry which is preliminary data.</text>
</comment>
<dbReference type="PROSITE" id="PS51754">
    <property type="entry name" value="OVATE"/>
    <property type="match status" value="1"/>
</dbReference>
<dbReference type="InterPro" id="IPR006458">
    <property type="entry name" value="Ovate_C"/>
</dbReference>
<evidence type="ECO:0000256" key="3">
    <source>
        <dbReference type="ARBA" id="ARBA00023015"/>
    </source>
</evidence>
<sequence>MKWGRQKFTSSSFHQSLLTRVFPISWLSKLKQKANSAKMKQQGGMDFLSQNSSLDSTWREGRFYCADNDEYWRLSFGEDRIEARRSACYLNSFWCDSDDELQLDWKEMEMKRREGNQKFNDMVLDINKMKEKEYKKEIMQENDAFRRKRVIGEGKSMNNESSRKFNRKVMEEKRADLERVSNKDEEKDIFETEPENIIQAKNKNFQKATASNTRKQGVLSIPDSGLSTIEEDCAFEALILEANHATSGKISISDWRKLKDDNNIKETTAKCELQRESVYMSREPHSRKTKQNHRVNELSPRTECKLRAFEDDKETRMKIKRETKDKPVEGSTVFDSYAVEKSSFDPHQDFRDSMREMITEKDIRQPEELEELLTCYLTFNCNEYHDLIIKVFRQVWVELKR</sequence>
<dbReference type="Proteomes" id="UP001604277">
    <property type="component" value="Unassembled WGS sequence"/>
</dbReference>
<keyword evidence="2 6" id="KW-0678">Repressor</keyword>
<feature type="domain" description="OVATE" evidence="7">
    <location>
        <begin position="339"/>
        <end position="398"/>
    </location>
</feature>
<evidence type="ECO:0000256" key="4">
    <source>
        <dbReference type="ARBA" id="ARBA00023163"/>
    </source>
</evidence>
<dbReference type="GO" id="GO:0005634">
    <property type="term" value="C:nucleus"/>
    <property type="evidence" value="ECO:0007669"/>
    <property type="project" value="UniProtKB-SubCell"/>
</dbReference>
<comment type="function">
    <text evidence="6">Transcriptional repressor that regulates multiple aspects of plant growth and development.</text>
</comment>
<dbReference type="NCBIfam" id="TIGR01568">
    <property type="entry name" value="A_thal_3678"/>
    <property type="match status" value="1"/>
</dbReference>
<comment type="subcellular location">
    <subcellularLocation>
        <location evidence="1 6">Nucleus</location>
    </subcellularLocation>
</comment>
<keyword evidence="9" id="KW-1185">Reference proteome</keyword>
<keyword evidence="3 6" id="KW-0805">Transcription regulation</keyword>
<dbReference type="PANTHER" id="PTHR33057">
    <property type="entry name" value="TRANSCRIPTION REPRESSOR OFP7-RELATED"/>
    <property type="match status" value="1"/>
</dbReference>
<dbReference type="PANTHER" id="PTHR33057:SF82">
    <property type="entry name" value="TRANSCRIPTION REPRESSOR OFP5"/>
    <property type="match status" value="1"/>
</dbReference>
<accession>A0ABD1R7S6</accession>
<evidence type="ECO:0000313" key="9">
    <source>
        <dbReference type="Proteomes" id="UP001604277"/>
    </source>
</evidence>
<dbReference type="Pfam" id="PF04844">
    <property type="entry name" value="Ovate"/>
    <property type="match status" value="1"/>
</dbReference>
<gene>
    <name evidence="8" type="ORF">Fot_45546</name>
</gene>
<dbReference type="GO" id="GO:0045892">
    <property type="term" value="P:negative regulation of DNA-templated transcription"/>
    <property type="evidence" value="ECO:0007669"/>
    <property type="project" value="UniProtKB-UniRule"/>
</dbReference>
<keyword evidence="5 6" id="KW-0539">Nucleus</keyword>